<evidence type="ECO:0000256" key="12">
    <source>
        <dbReference type="SAM" id="MobiDB-lite"/>
    </source>
</evidence>
<dbReference type="EMBL" id="ABJB010006507">
    <property type="status" value="NOT_ANNOTATED_CDS"/>
    <property type="molecule type" value="Genomic_DNA"/>
</dbReference>
<dbReference type="EnsemblMetazoa" id="ISCW012469-RA">
    <property type="protein sequence ID" value="ISCW012469-PA"/>
    <property type="gene ID" value="ISCW012469"/>
</dbReference>
<keyword evidence="5 13" id="KW-0732">Signal</keyword>
<dbReference type="EMBL" id="ABJB010064600">
    <property type="status" value="NOT_ANNOTATED_CDS"/>
    <property type="molecule type" value="Genomic_DNA"/>
</dbReference>
<dbReference type="EMBL" id="DS909704">
    <property type="protein sequence ID" value="EEC16680.1"/>
    <property type="molecule type" value="Genomic_DNA"/>
</dbReference>
<keyword evidence="17" id="KW-1267">Proteomics identification</keyword>
<dbReference type="Proteomes" id="UP000001555">
    <property type="component" value="Unassembled WGS sequence"/>
</dbReference>
<dbReference type="VEuPathDB" id="VectorBase:ISCP_036628"/>
<dbReference type="GO" id="GO:0005789">
    <property type="term" value="C:endoplasmic reticulum membrane"/>
    <property type="evidence" value="ECO:0007669"/>
    <property type="project" value="UniProtKB-SubCell"/>
</dbReference>
<dbReference type="OrthoDB" id="1926781at2759"/>
<keyword evidence="4" id="KW-0812">Transmembrane</keyword>
<keyword evidence="7" id="KW-1133">Transmembrane helix</keyword>
<dbReference type="AlphaFoldDB" id="B7QCV8"/>
<comment type="function">
    <text evidence="9">TRAP proteins are part of a complex whose function is to bind calcium to the ER membrane and thereby regulate the retention of ER resident proteins. May be involved in the recycling of the translocation apparatus after completion of the translocation process or may function as a membrane-bound chaperone facilitating folding of translocated proteins.</text>
</comment>
<dbReference type="PANTHER" id="PTHR12924:SF0">
    <property type="entry name" value="TRANSLOCON-ASSOCIATED PROTEIN SUBUNIT ALPHA"/>
    <property type="match status" value="1"/>
</dbReference>
<comment type="subunit">
    <text evidence="10">Heterotetramer of TRAP-alpha, TRAP-beta, TRAP-delta and TRAP-gamma. Interacts with palmitoylated calnexin (CALX), the interaction is required for efficient folding of glycosylated proteins.</text>
</comment>
<dbReference type="EMBL" id="ABJB010699361">
    <property type="status" value="NOT_ANNOTATED_CDS"/>
    <property type="molecule type" value="Genomic_DNA"/>
</dbReference>
<dbReference type="VEuPathDB" id="VectorBase:ISCI012469"/>
<dbReference type="VEuPathDB" id="VectorBase:ISCW012469"/>
<reference evidence="15" key="2">
    <citation type="submission" date="2020-05" db="UniProtKB">
        <authorList>
            <consortium name="EnsemblMetazoa"/>
        </authorList>
    </citation>
    <scope>IDENTIFICATION</scope>
    <source>
        <strain evidence="15">wikel</strain>
    </source>
</reference>
<evidence type="ECO:0000313" key="15">
    <source>
        <dbReference type="EnsemblMetazoa" id="ISCW012469-PA"/>
    </source>
</evidence>
<comment type="subcellular location">
    <subcellularLocation>
        <location evidence="1">Endoplasmic reticulum membrane</location>
        <topology evidence="1">Single-pass type I membrane protein</topology>
    </subcellularLocation>
</comment>
<proteinExistence type="evidence at protein level"/>
<evidence type="ECO:0000256" key="5">
    <source>
        <dbReference type="ARBA" id="ARBA00022729"/>
    </source>
</evidence>
<dbReference type="HOGENOM" id="CLU_1379510_0_0_1"/>
<evidence type="ECO:0000256" key="13">
    <source>
        <dbReference type="SAM" id="SignalP"/>
    </source>
</evidence>
<dbReference type="PANTHER" id="PTHR12924">
    <property type="entry name" value="TRANSLOCON-ASSOCIATED PROTEIN, ALPHA SUBUNIT"/>
    <property type="match status" value="1"/>
</dbReference>
<reference evidence="14 16" key="1">
    <citation type="submission" date="2008-03" db="EMBL/GenBank/DDBJ databases">
        <title>Annotation of Ixodes scapularis.</title>
        <authorList>
            <consortium name="Ixodes scapularis Genome Project Consortium"/>
            <person name="Caler E."/>
            <person name="Hannick L.I."/>
            <person name="Bidwell S."/>
            <person name="Joardar V."/>
            <person name="Thiagarajan M."/>
            <person name="Amedeo P."/>
            <person name="Galinsky K.J."/>
            <person name="Schobel S."/>
            <person name="Inman J."/>
            <person name="Hostetler J."/>
            <person name="Miller J."/>
            <person name="Hammond M."/>
            <person name="Megy K."/>
            <person name="Lawson D."/>
            <person name="Kodira C."/>
            <person name="Sutton G."/>
            <person name="Meyer J."/>
            <person name="Hill C.A."/>
            <person name="Birren B."/>
            <person name="Nene V."/>
            <person name="Collins F."/>
            <person name="Alarcon-Chaidez F."/>
            <person name="Wikel S."/>
            <person name="Strausberg R."/>
        </authorList>
    </citation>
    <scope>NUCLEOTIDE SEQUENCE [LARGE SCALE GENOMIC DNA]</scope>
    <source>
        <strain evidence="16">Wikel</strain>
        <strain evidence="14">Wikel colony</strain>
    </source>
</reference>
<dbReference type="Pfam" id="PF03896">
    <property type="entry name" value="TRAP_alpha"/>
    <property type="match status" value="1"/>
</dbReference>
<gene>
    <name evidence="14" type="ORF">IscW_ISCW012469</name>
</gene>
<dbReference type="InParanoid" id="B7QCV8"/>
<feature type="compositionally biased region" description="Acidic residues" evidence="12">
    <location>
        <begin position="29"/>
        <end position="38"/>
    </location>
</feature>
<feature type="chain" id="PRO_5010826855" description="Translocon-associated protein subunit alpha" evidence="13">
    <location>
        <begin position="19"/>
        <end position="198"/>
    </location>
</feature>
<protein>
    <recommendedName>
        <fullName evidence="3">Translocon-associated protein subunit alpha</fullName>
    </recommendedName>
    <alternativeName>
        <fullName evidence="11">Signal sequence receptor subunit alpha</fullName>
    </alternativeName>
</protein>
<evidence type="ECO:0000256" key="3">
    <source>
        <dbReference type="ARBA" id="ARBA00020280"/>
    </source>
</evidence>
<evidence type="ECO:0000256" key="9">
    <source>
        <dbReference type="ARBA" id="ARBA00025620"/>
    </source>
</evidence>
<dbReference type="InterPro" id="IPR005595">
    <property type="entry name" value="TRAP_alpha"/>
</dbReference>
<dbReference type="STRING" id="6945.B7QCV8"/>
<evidence type="ECO:0000256" key="1">
    <source>
        <dbReference type="ARBA" id="ARBA00004115"/>
    </source>
</evidence>
<organism>
    <name type="scientific">Ixodes scapularis</name>
    <name type="common">Black-legged tick</name>
    <name type="synonym">Deer tick</name>
    <dbReference type="NCBI Taxonomy" id="6945"/>
    <lineage>
        <taxon>Eukaryota</taxon>
        <taxon>Metazoa</taxon>
        <taxon>Ecdysozoa</taxon>
        <taxon>Arthropoda</taxon>
        <taxon>Chelicerata</taxon>
        <taxon>Arachnida</taxon>
        <taxon>Acari</taxon>
        <taxon>Parasitiformes</taxon>
        <taxon>Ixodida</taxon>
        <taxon>Ixodoidea</taxon>
        <taxon>Ixodidae</taxon>
        <taxon>Ixodinae</taxon>
        <taxon>Ixodes</taxon>
    </lineage>
</organism>
<evidence type="ECO:0000256" key="2">
    <source>
        <dbReference type="ARBA" id="ARBA00006776"/>
    </source>
</evidence>
<accession>B7QCV8</accession>
<evidence type="ECO:0000256" key="7">
    <source>
        <dbReference type="ARBA" id="ARBA00022989"/>
    </source>
</evidence>
<dbReference type="EMBL" id="ABJB010644875">
    <property type="status" value="NOT_ANNOTATED_CDS"/>
    <property type="molecule type" value="Genomic_DNA"/>
</dbReference>
<evidence type="ECO:0000256" key="4">
    <source>
        <dbReference type="ARBA" id="ARBA00022692"/>
    </source>
</evidence>
<comment type="similarity">
    <text evidence="2">Belongs to the TRAP-alpha family.</text>
</comment>
<dbReference type="PaxDb" id="6945-B7QCV8"/>
<sequence>MFSRYMLLVLLIVPLATLFQQNGESFAQADDDDEDVVVEDSAQADQKDAAVTEPDDGSQPLKPSPDGDTFLLFTKPQGFQSKLPAGKEVHFLVGFTNKGSKDFVLDTMDASLRYPMDFSFYIQNVRASLSPSRCGPCCRLQSTWSNATTLATPCALPGMYRRSLMEVACQQDGAPYLDAVFNETVEVVEVDEGLDGET</sequence>
<evidence type="ECO:0000313" key="16">
    <source>
        <dbReference type="Proteomes" id="UP000001555"/>
    </source>
</evidence>
<keyword evidence="6" id="KW-0256">Endoplasmic reticulum</keyword>
<evidence type="ECO:0000256" key="8">
    <source>
        <dbReference type="ARBA" id="ARBA00023136"/>
    </source>
</evidence>
<evidence type="ECO:0000256" key="11">
    <source>
        <dbReference type="ARBA" id="ARBA00031071"/>
    </source>
</evidence>
<feature type="signal peptide" evidence="13">
    <location>
        <begin position="1"/>
        <end position="18"/>
    </location>
</feature>
<dbReference type="EMBL" id="ABJB010486297">
    <property type="status" value="NOT_ANNOTATED_CDS"/>
    <property type="molecule type" value="Genomic_DNA"/>
</dbReference>
<evidence type="ECO:0000256" key="10">
    <source>
        <dbReference type="ARBA" id="ARBA00025854"/>
    </source>
</evidence>
<keyword evidence="16" id="KW-1185">Reference proteome</keyword>
<keyword evidence="8" id="KW-0472">Membrane</keyword>
<evidence type="ECO:0007829" key="17">
    <source>
        <dbReference type="PeptideAtlas" id="B7QCV8"/>
    </source>
</evidence>
<dbReference type="FunCoup" id="B7QCV8">
    <property type="interactions" value="1451"/>
</dbReference>
<name>B7QCV8_IXOSC</name>
<evidence type="ECO:0000313" key="14">
    <source>
        <dbReference type="EMBL" id="EEC16680.1"/>
    </source>
</evidence>
<feature type="region of interest" description="Disordered" evidence="12">
    <location>
        <begin position="29"/>
        <end position="67"/>
    </location>
</feature>
<evidence type="ECO:0000256" key="6">
    <source>
        <dbReference type="ARBA" id="ARBA00022824"/>
    </source>
</evidence>